<accession>A0A5J4YWM4</accession>
<evidence type="ECO:0000256" key="1">
    <source>
        <dbReference type="SAM" id="MobiDB-lite"/>
    </source>
</evidence>
<dbReference type="AlphaFoldDB" id="A0A5J4YWM4"/>
<name>A0A5J4YWM4_PORPP</name>
<organism evidence="3 4">
    <name type="scientific">Porphyridium purpureum</name>
    <name type="common">Red alga</name>
    <name type="synonym">Porphyridium cruentum</name>
    <dbReference type="NCBI Taxonomy" id="35688"/>
    <lineage>
        <taxon>Eukaryota</taxon>
        <taxon>Rhodophyta</taxon>
        <taxon>Bangiophyceae</taxon>
        <taxon>Porphyridiales</taxon>
        <taxon>Porphyridiaceae</taxon>
        <taxon>Porphyridium</taxon>
    </lineage>
</organism>
<reference evidence="4" key="1">
    <citation type="journal article" date="2019" name="Nat. Commun.">
        <title>Expansion of phycobilisome linker gene families in mesophilic red algae.</title>
        <authorList>
            <person name="Lee J."/>
            <person name="Kim D."/>
            <person name="Bhattacharya D."/>
            <person name="Yoon H.S."/>
        </authorList>
    </citation>
    <scope>NUCLEOTIDE SEQUENCE [LARGE SCALE GENOMIC DNA]</scope>
    <source>
        <strain evidence="4">CCMP 1328</strain>
    </source>
</reference>
<gene>
    <name evidence="3" type="ORF">FVE85_2106</name>
</gene>
<evidence type="ECO:0000256" key="2">
    <source>
        <dbReference type="SAM" id="SignalP"/>
    </source>
</evidence>
<feature type="compositionally biased region" description="Basic and acidic residues" evidence="1">
    <location>
        <begin position="53"/>
        <end position="64"/>
    </location>
</feature>
<proteinExistence type="predicted"/>
<evidence type="ECO:0000313" key="4">
    <source>
        <dbReference type="Proteomes" id="UP000324585"/>
    </source>
</evidence>
<feature type="region of interest" description="Disordered" evidence="1">
    <location>
        <begin position="53"/>
        <end position="93"/>
    </location>
</feature>
<evidence type="ECO:0000313" key="3">
    <source>
        <dbReference type="EMBL" id="KAA8495951.1"/>
    </source>
</evidence>
<dbReference type="Proteomes" id="UP000324585">
    <property type="component" value="Unassembled WGS sequence"/>
</dbReference>
<protein>
    <submittedName>
        <fullName evidence="3">Uncharacterized protein</fullName>
    </submittedName>
</protein>
<comment type="caution">
    <text evidence="3">The sequence shown here is derived from an EMBL/GenBank/DDBJ whole genome shotgun (WGS) entry which is preliminary data.</text>
</comment>
<dbReference type="EMBL" id="VRMN01000003">
    <property type="protein sequence ID" value="KAA8495951.1"/>
    <property type="molecule type" value="Genomic_DNA"/>
</dbReference>
<feature type="chain" id="PRO_5023838228" evidence="2">
    <location>
        <begin position="17"/>
        <end position="159"/>
    </location>
</feature>
<feature type="signal peptide" evidence="2">
    <location>
        <begin position="1"/>
        <end position="16"/>
    </location>
</feature>
<keyword evidence="2" id="KW-0732">Signal</keyword>
<sequence length="159" mass="17903">MRVLCVLLCLSDVAESRCSLACSKAHKEQLNCVAPKQTHKRALDAYRQLRKEYPDRLPYDEPRENVASASKLDSGLSLRPDPEISSADRPSQLRADQMTALNRNAEIQRCLESERIQAQIVSLLSMEDPYPTLENQIDHDPVFAFLADSILNALNRPSP</sequence>
<keyword evidence="4" id="KW-1185">Reference proteome</keyword>